<gene>
    <name evidence="1" type="ordered locus">Spro_3886</name>
</gene>
<dbReference type="AlphaFoldDB" id="A8GIP2"/>
<accession>A8GIP2</accession>
<dbReference type="KEGG" id="spe:Spro_3886"/>
<sequence length="178" mass="21402">MARAKNNNNEDEYKYWYSIFDFSDEEHDNFCHQYLIFQQRLMRIIWGYVSGNLKDAYANGSEVLELYKSAMSELFKVRNHHIFKFLHVDYFDNDTLMLQENIKNIDNMKRYIVTTRNDDTLQERALAVELLKLFRDFGNERVVSGVYNFMRAEFIENDIDRKTIQRCFDALPSKFVAK</sequence>
<proteinExistence type="predicted"/>
<protein>
    <submittedName>
        <fullName evidence="1">Uncharacterized protein</fullName>
    </submittedName>
</protein>
<dbReference type="eggNOG" id="ENOG50348MN">
    <property type="taxonomic scope" value="Bacteria"/>
</dbReference>
<name>A8GIP2_SERP5</name>
<organism evidence="1">
    <name type="scientific">Serratia proteamaculans (strain 568)</name>
    <dbReference type="NCBI Taxonomy" id="399741"/>
    <lineage>
        <taxon>Bacteria</taxon>
        <taxon>Pseudomonadati</taxon>
        <taxon>Pseudomonadota</taxon>
        <taxon>Gammaproteobacteria</taxon>
        <taxon>Enterobacterales</taxon>
        <taxon>Yersiniaceae</taxon>
        <taxon>Serratia</taxon>
    </lineage>
</organism>
<reference evidence="1" key="1">
    <citation type="submission" date="2007-09" db="EMBL/GenBank/DDBJ databases">
        <title>Complete sequence of chromosome of Serratia proteamaculans 568.</title>
        <authorList>
            <consortium name="US DOE Joint Genome Institute"/>
            <person name="Copeland A."/>
            <person name="Lucas S."/>
            <person name="Lapidus A."/>
            <person name="Barry K."/>
            <person name="Glavina del Rio T."/>
            <person name="Dalin E."/>
            <person name="Tice H."/>
            <person name="Pitluck S."/>
            <person name="Chain P."/>
            <person name="Malfatti S."/>
            <person name="Shin M."/>
            <person name="Vergez L."/>
            <person name="Schmutz J."/>
            <person name="Larimer F."/>
            <person name="Land M."/>
            <person name="Hauser L."/>
            <person name="Kyrpides N."/>
            <person name="Kim E."/>
            <person name="Taghavi S."/>
            <person name="Newman L."/>
            <person name="Vangronsveld J."/>
            <person name="van der Lelie D."/>
            <person name="Richardson P."/>
        </authorList>
    </citation>
    <scope>NUCLEOTIDE SEQUENCE [LARGE SCALE GENOMIC DNA]</scope>
    <source>
        <strain evidence="1">568</strain>
    </source>
</reference>
<evidence type="ECO:0000313" key="1">
    <source>
        <dbReference type="EMBL" id="ABV42982.1"/>
    </source>
</evidence>
<dbReference type="HOGENOM" id="CLU_1509582_0_0_6"/>
<dbReference type="EMBL" id="CP000826">
    <property type="protein sequence ID" value="ABV42982.1"/>
    <property type="molecule type" value="Genomic_DNA"/>
</dbReference>